<keyword evidence="3" id="KW-1133">Transmembrane helix</keyword>
<organism evidence="4 5">
    <name type="scientific">Magallana gigas</name>
    <name type="common">Pacific oyster</name>
    <name type="synonym">Crassostrea gigas</name>
    <dbReference type="NCBI Taxonomy" id="29159"/>
    <lineage>
        <taxon>Eukaryota</taxon>
        <taxon>Metazoa</taxon>
        <taxon>Spiralia</taxon>
        <taxon>Lophotrochozoa</taxon>
        <taxon>Mollusca</taxon>
        <taxon>Bivalvia</taxon>
        <taxon>Autobranchia</taxon>
        <taxon>Pteriomorphia</taxon>
        <taxon>Ostreida</taxon>
        <taxon>Ostreoidea</taxon>
        <taxon>Ostreidae</taxon>
        <taxon>Magallana</taxon>
    </lineage>
</organism>
<evidence type="ECO:0000313" key="5">
    <source>
        <dbReference type="Proteomes" id="UP000005408"/>
    </source>
</evidence>
<keyword evidence="3" id="KW-0812">Transmembrane</keyword>
<feature type="region of interest" description="Disordered" evidence="2">
    <location>
        <begin position="352"/>
        <end position="399"/>
    </location>
</feature>
<reference evidence="4" key="1">
    <citation type="submission" date="2022-08" db="UniProtKB">
        <authorList>
            <consortium name="EnsemblMetazoa"/>
        </authorList>
    </citation>
    <scope>IDENTIFICATION</scope>
    <source>
        <strain evidence="4">05x7-T-G4-1.051#20</strain>
    </source>
</reference>
<evidence type="ECO:0000256" key="1">
    <source>
        <dbReference type="ARBA" id="ARBA00022536"/>
    </source>
</evidence>
<proteinExistence type="predicted"/>
<protein>
    <submittedName>
        <fullName evidence="4">Uncharacterized protein</fullName>
    </submittedName>
</protein>
<name>A0A8W8L5W5_MAGGI</name>
<evidence type="ECO:0000256" key="3">
    <source>
        <dbReference type="SAM" id="Phobius"/>
    </source>
</evidence>
<keyword evidence="3" id="KW-0472">Membrane</keyword>
<dbReference type="PANTHER" id="PTHR24043">
    <property type="entry name" value="SCAVENGER RECEPTOR CLASS F"/>
    <property type="match status" value="1"/>
</dbReference>
<dbReference type="AlphaFoldDB" id="A0A8W8L5W5"/>
<dbReference type="PANTHER" id="PTHR24043:SF8">
    <property type="entry name" value="EGF-LIKE DOMAIN-CONTAINING PROTEIN"/>
    <property type="match status" value="1"/>
</dbReference>
<sequence length="461" mass="50851">MVNGSCQVCPVGYFGSECTVPCYYPTFGMLCKQECECNLTDCNHMYGCISDVQTTAHFSIVHQNATCRETKCFQKTRCQGDCDNGLTSPDGKCCANYHMVNGSCQVCPVGYFGSECTVPCYYPTFGMFCEQECECNLTDCNHMYGCESNGDCENDKTKSSGGCCTNYHMVDGSCEACPVGYFGSRCGVPCQYPTFGWLCIDECNCSQSECNHVHGCKKDESTAAIKTAIVSNSSSNIVTGHHFTLPILTTYRPSITNPSIEFNSTTLTLIIGGIVIFFLIVIIIFQIYERNCKNRERNVPAVHVQRSTYEDTAESVYCDIDDRYETMETNSPPTVHKREDIPLCEVTSDPQLVPLAPLKNDPTGSSGPGWEESSDEKSTEPEVSSSNSTSSDGSYSKPVTTENKYKYVKIIDSADRDGIFCIESSETSERELNVLSTHDAENETVIGVNSKDNPYLDVIHN</sequence>
<accession>A0A8W8L5W5</accession>
<keyword evidence="5" id="KW-1185">Reference proteome</keyword>
<feature type="transmembrane region" description="Helical" evidence="3">
    <location>
        <begin position="267"/>
        <end position="288"/>
    </location>
</feature>
<keyword evidence="1" id="KW-0245">EGF-like domain</keyword>
<feature type="compositionally biased region" description="Low complexity" evidence="2">
    <location>
        <begin position="384"/>
        <end position="396"/>
    </location>
</feature>
<dbReference type="Proteomes" id="UP000005408">
    <property type="component" value="Unassembled WGS sequence"/>
</dbReference>
<dbReference type="InterPro" id="IPR042635">
    <property type="entry name" value="MEGF10/SREC1/2-like"/>
</dbReference>
<dbReference type="EnsemblMetazoa" id="G26845.1">
    <property type="protein sequence ID" value="G26845.1:cds"/>
    <property type="gene ID" value="G26845"/>
</dbReference>
<evidence type="ECO:0000313" key="4">
    <source>
        <dbReference type="EnsemblMetazoa" id="G26845.1:cds"/>
    </source>
</evidence>
<dbReference type="GO" id="GO:0005044">
    <property type="term" value="F:scavenger receptor activity"/>
    <property type="evidence" value="ECO:0007669"/>
    <property type="project" value="InterPro"/>
</dbReference>
<evidence type="ECO:0000256" key="2">
    <source>
        <dbReference type="SAM" id="MobiDB-lite"/>
    </source>
</evidence>